<dbReference type="Gene3D" id="2.70.70.10">
    <property type="entry name" value="Glucose Permease (Domain IIA)"/>
    <property type="match status" value="1"/>
</dbReference>
<feature type="compositionally biased region" description="Low complexity" evidence="2">
    <location>
        <begin position="234"/>
        <end position="282"/>
    </location>
</feature>
<feature type="compositionally biased region" description="Low complexity" evidence="2">
    <location>
        <begin position="148"/>
        <end position="158"/>
    </location>
</feature>
<dbReference type="InterPro" id="IPR050570">
    <property type="entry name" value="Cell_wall_metabolism_enzyme"/>
</dbReference>
<dbReference type="PROSITE" id="PS51257">
    <property type="entry name" value="PROKAR_LIPOPROTEIN"/>
    <property type="match status" value="1"/>
</dbReference>
<feature type="domain" description="LysM" evidence="4">
    <location>
        <begin position="40"/>
        <end position="84"/>
    </location>
</feature>
<reference evidence="5 6" key="1">
    <citation type="submission" date="2016-10" db="EMBL/GenBank/DDBJ databases">
        <authorList>
            <person name="de Groot N.N."/>
        </authorList>
    </citation>
    <scope>NUCLEOTIDE SEQUENCE [LARGE SCALE GENOMIC DNA]</scope>
    <source>
        <strain evidence="5 6">CGMCC 1.6848</strain>
    </source>
</reference>
<comment type="similarity">
    <text evidence="1">Belongs to the E.coli NlpD/Haemophilus LppB family.</text>
</comment>
<dbReference type="EMBL" id="FOPY01000010">
    <property type="protein sequence ID" value="SFH83886.1"/>
    <property type="molecule type" value="Genomic_DNA"/>
</dbReference>
<dbReference type="AlphaFoldDB" id="A0A1I3DB68"/>
<sequence length="421" mass="42805">MRKAFVVSALMLGIAGCAAPPNNAPVVRDLSASRSTQGGDTVTVQSGDTLYGIAWRNNMDFRELAQLNNISPPYRLEPGQTLRLNGNAPAGTTSQGSVAQRSQGVAVAGVDASGNAASGETPDWLTPDTQAIERNRRLTSRSLDEGQATSSSTTSAAAQPSGEALSAAGRAGGSEAPGPIYNYGSPGADGQLSARDQAERDALAQQRPSQQVNASAGASQPTASAPEASGASVADQSTSAASAGTAGSGNQAATASTSSAGDTAANTTTTGAAADAGTAVAGEASGPSREQRTFQPVKDIPWQWPADGQVVGRFGDGSNITAGIDIAGQKGQPVKAAGPGIVVYAGNGVRGYGNLILLKHNDRYLSAYAHNDSLRVMENDVVEAGEVIATMGNTDAESVKLHFEVRQDGQPQDPLKFLPQR</sequence>
<keyword evidence="6" id="KW-1185">Reference proteome</keyword>
<evidence type="ECO:0000256" key="3">
    <source>
        <dbReference type="SAM" id="SignalP"/>
    </source>
</evidence>
<keyword evidence="3" id="KW-0732">Signal</keyword>
<dbReference type="Pfam" id="PF01551">
    <property type="entry name" value="Peptidase_M23"/>
    <property type="match status" value="1"/>
</dbReference>
<feature type="compositionally biased region" description="Polar residues" evidence="2">
    <location>
        <begin position="206"/>
        <end position="223"/>
    </location>
</feature>
<dbReference type="SUPFAM" id="SSF51261">
    <property type="entry name" value="Duplicated hybrid motif"/>
    <property type="match status" value="1"/>
</dbReference>
<dbReference type="CDD" id="cd00118">
    <property type="entry name" value="LysM"/>
    <property type="match status" value="1"/>
</dbReference>
<dbReference type="SMART" id="SM00257">
    <property type="entry name" value="LysM"/>
    <property type="match status" value="1"/>
</dbReference>
<name>A0A1I3DB68_9GAMM</name>
<dbReference type="Pfam" id="PF01476">
    <property type="entry name" value="LysM"/>
    <property type="match status" value="1"/>
</dbReference>
<keyword evidence="5" id="KW-0449">Lipoprotein</keyword>
<dbReference type="GO" id="GO:0004222">
    <property type="term" value="F:metalloendopeptidase activity"/>
    <property type="evidence" value="ECO:0007669"/>
    <property type="project" value="TreeGrafter"/>
</dbReference>
<dbReference type="CDD" id="cd12797">
    <property type="entry name" value="M23_peptidase"/>
    <property type="match status" value="1"/>
</dbReference>
<evidence type="ECO:0000259" key="4">
    <source>
        <dbReference type="PROSITE" id="PS51782"/>
    </source>
</evidence>
<organism evidence="5 6">
    <name type="scientific">Modicisalibacter xianhensis</name>
    <dbReference type="NCBI Taxonomy" id="442341"/>
    <lineage>
        <taxon>Bacteria</taxon>
        <taxon>Pseudomonadati</taxon>
        <taxon>Pseudomonadota</taxon>
        <taxon>Gammaproteobacteria</taxon>
        <taxon>Oceanospirillales</taxon>
        <taxon>Halomonadaceae</taxon>
        <taxon>Modicisalibacter</taxon>
    </lineage>
</organism>
<dbReference type="InterPro" id="IPR011055">
    <property type="entry name" value="Dup_hybrid_motif"/>
</dbReference>
<proteinExistence type="inferred from homology"/>
<feature type="region of interest" description="Disordered" evidence="2">
    <location>
        <begin position="139"/>
        <end position="296"/>
    </location>
</feature>
<dbReference type="GO" id="GO:0032153">
    <property type="term" value="C:cell division site"/>
    <property type="evidence" value="ECO:0007669"/>
    <property type="project" value="TreeGrafter"/>
</dbReference>
<feature type="chain" id="PRO_5011612529" evidence="3">
    <location>
        <begin position="20"/>
        <end position="421"/>
    </location>
</feature>
<evidence type="ECO:0000256" key="1">
    <source>
        <dbReference type="ARBA" id="ARBA00038420"/>
    </source>
</evidence>
<dbReference type="PROSITE" id="PS51782">
    <property type="entry name" value="LYSM"/>
    <property type="match status" value="1"/>
</dbReference>
<dbReference type="InterPro" id="IPR036779">
    <property type="entry name" value="LysM_dom_sf"/>
</dbReference>
<gene>
    <name evidence="5" type="ORF">SAMN04487959_110120</name>
</gene>
<dbReference type="InterPro" id="IPR018392">
    <property type="entry name" value="LysM"/>
</dbReference>
<feature type="signal peptide" evidence="3">
    <location>
        <begin position="1"/>
        <end position="19"/>
    </location>
</feature>
<feature type="compositionally biased region" description="Polar residues" evidence="2">
    <location>
        <begin position="90"/>
        <end position="103"/>
    </location>
</feature>
<evidence type="ECO:0000313" key="5">
    <source>
        <dbReference type="EMBL" id="SFH83886.1"/>
    </source>
</evidence>
<feature type="region of interest" description="Disordered" evidence="2">
    <location>
        <begin position="78"/>
        <end position="106"/>
    </location>
</feature>
<dbReference type="Proteomes" id="UP000199040">
    <property type="component" value="Unassembled WGS sequence"/>
</dbReference>
<dbReference type="GO" id="GO:0009279">
    <property type="term" value="C:cell outer membrane"/>
    <property type="evidence" value="ECO:0007669"/>
    <property type="project" value="TreeGrafter"/>
</dbReference>
<evidence type="ECO:0000313" key="6">
    <source>
        <dbReference type="Proteomes" id="UP000199040"/>
    </source>
</evidence>
<dbReference type="InterPro" id="IPR016047">
    <property type="entry name" value="M23ase_b-sheet_dom"/>
</dbReference>
<dbReference type="STRING" id="442341.SAMN04487959_110120"/>
<evidence type="ECO:0000256" key="2">
    <source>
        <dbReference type="SAM" id="MobiDB-lite"/>
    </source>
</evidence>
<dbReference type="Gene3D" id="3.10.350.10">
    <property type="entry name" value="LysM domain"/>
    <property type="match status" value="1"/>
</dbReference>
<protein>
    <submittedName>
        <fullName evidence="5">Lipoprotein NlpD</fullName>
    </submittedName>
</protein>
<dbReference type="SUPFAM" id="SSF54106">
    <property type="entry name" value="LysM domain"/>
    <property type="match status" value="1"/>
</dbReference>
<dbReference type="PANTHER" id="PTHR21666">
    <property type="entry name" value="PEPTIDASE-RELATED"/>
    <property type="match status" value="1"/>
</dbReference>
<dbReference type="RefSeq" id="WP_092847478.1">
    <property type="nucleotide sequence ID" value="NZ_FOPY01000010.1"/>
</dbReference>
<dbReference type="PANTHER" id="PTHR21666:SF263">
    <property type="entry name" value="MUREIN HYDROLASE ACTIVATOR NLPD"/>
    <property type="match status" value="1"/>
</dbReference>
<accession>A0A1I3DB68</accession>